<reference evidence="1" key="1">
    <citation type="submission" date="2022-10" db="EMBL/GenBank/DDBJ databases">
        <title>The complete genomes of actinobacterial strains from the NBC collection.</title>
        <authorList>
            <person name="Joergensen T.S."/>
            <person name="Alvarez Arevalo M."/>
            <person name="Sterndorff E.B."/>
            <person name="Faurdal D."/>
            <person name="Vuksanovic O."/>
            <person name="Mourched A.-S."/>
            <person name="Charusanti P."/>
            <person name="Shaw S."/>
            <person name="Blin K."/>
            <person name="Weber T."/>
        </authorList>
    </citation>
    <scope>NUCLEOTIDE SEQUENCE</scope>
    <source>
        <strain evidence="1">NBC_00049</strain>
    </source>
</reference>
<dbReference type="AlphaFoldDB" id="A0AAU2JSB6"/>
<gene>
    <name evidence="1" type="ORF">OG327_21525</name>
</gene>
<dbReference type="CDD" id="cd20694">
    <property type="entry name" value="CdiI_Ct-like"/>
    <property type="match status" value="1"/>
</dbReference>
<sequence>MAADLRSSDSGRFTRALLSLTLNDPDRVRMERILIASLEPDNDPKITALAVTCMGHLGRIHGVVSAELVSRLEALLDDPILGGQAEDALGDIASFAKKE</sequence>
<accession>A0AAU2JSB6</accession>
<name>A0AAU2JSB6_9ACTN</name>
<dbReference type="EMBL" id="CP108264">
    <property type="protein sequence ID" value="WTU75694.1"/>
    <property type="molecule type" value="Genomic_DNA"/>
</dbReference>
<organism evidence="1">
    <name type="scientific">Streptomyces sp. NBC_00049</name>
    <dbReference type="NCBI Taxonomy" id="2903617"/>
    <lineage>
        <taxon>Bacteria</taxon>
        <taxon>Bacillati</taxon>
        <taxon>Actinomycetota</taxon>
        <taxon>Actinomycetes</taxon>
        <taxon>Kitasatosporales</taxon>
        <taxon>Streptomycetaceae</taxon>
        <taxon>Streptomyces</taxon>
    </lineage>
</organism>
<protein>
    <recommendedName>
        <fullName evidence="2">HEAT repeat domain-containing protein</fullName>
    </recommendedName>
</protein>
<evidence type="ECO:0008006" key="2">
    <source>
        <dbReference type="Google" id="ProtNLM"/>
    </source>
</evidence>
<proteinExistence type="predicted"/>
<dbReference type="InterPro" id="IPR049796">
    <property type="entry name" value="CdiI_Ct-like"/>
</dbReference>
<evidence type="ECO:0000313" key="1">
    <source>
        <dbReference type="EMBL" id="WTU75694.1"/>
    </source>
</evidence>